<evidence type="ECO:0000256" key="1">
    <source>
        <dbReference type="SAM" id="MobiDB-lite"/>
    </source>
</evidence>
<evidence type="ECO:0000313" key="2">
    <source>
        <dbReference type="EMBL" id="MPM59622.1"/>
    </source>
</evidence>
<accession>A0A645B2E1</accession>
<protein>
    <submittedName>
        <fullName evidence="2">Uncharacterized protein</fullName>
    </submittedName>
</protein>
<sequence length="299" mass="30779">MPPQRPPALWKKGVPSKGTPERTGLFLCESDDAGDAGFPADEAPGEAADGDALAAEQVDVARHALGVDQVAGEEGDVHHLVILFREEFIETLAVLLFQVGVGLLGLDGHPLADLGVHGVVSGSAVHADPLDLPLEGPRGKLPGGSGVLHHVPHFVRLGLVPAVPVVACVDDEDVAVTDVRPGLEVLGGIDAVVFGDVLDVHHNAGAHEEILQGQAGDVAAVAAEVDRAVEVGPHVVRVGQKLPIGSVGGQALEVLHLEGLIGGPGWSLHADGNGEVIDLDVAPVLQFETIIHSKNASFM</sequence>
<feature type="region of interest" description="Disordered" evidence="1">
    <location>
        <begin position="1"/>
        <end position="46"/>
    </location>
</feature>
<comment type="caution">
    <text evidence="2">The sequence shown here is derived from an EMBL/GenBank/DDBJ whole genome shotgun (WGS) entry which is preliminary data.</text>
</comment>
<feature type="compositionally biased region" description="Low complexity" evidence="1">
    <location>
        <begin position="36"/>
        <end position="46"/>
    </location>
</feature>
<reference evidence="2" key="1">
    <citation type="submission" date="2019-08" db="EMBL/GenBank/DDBJ databases">
        <authorList>
            <person name="Kucharzyk K."/>
            <person name="Murdoch R.W."/>
            <person name="Higgins S."/>
            <person name="Loffler F."/>
        </authorList>
    </citation>
    <scope>NUCLEOTIDE SEQUENCE</scope>
</reference>
<name>A0A645B2E1_9ZZZZ</name>
<dbReference type="AlphaFoldDB" id="A0A645B2E1"/>
<gene>
    <name evidence="2" type="ORF">SDC9_106467</name>
</gene>
<dbReference type="EMBL" id="VSSQ01017378">
    <property type="protein sequence ID" value="MPM59622.1"/>
    <property type="molecule type" value="Genomic_DNA"/>
</dbReference>
<organism evidence="2">
    <name type="scientific">bioreactor metagenome</name>
    <dbReference type="NCBI Taxonomy" id="1076179"/>
    <lineage>
        <taxon>unclassified sequences</taxon>
        <taxon>metagenomes</taxon>
        <taxon>ecological metagenomes</taxon>
    </lineage>
</organism>
<proteinExistence type="predicted"/>